<dbReference type="EMBL" id="SODU01000002">
    <property type="protein sequence ID" value="TDW90509.1"/>
    <property type="molecule type" value="Genomic_DNA"/>
</dbReference>
<organism evidence="2 3">
    <name type="scientific">Kribbella pratensis</name>
    <dbReference type="NCBI Taxonomy" id="2512112"/>
    <lineage>
        <taxon>Bacteria</taxon>
        <taxon>Bacillati</taxon>
        <taxon>Actinomycetota</taxon>
        <taxon>Actinomycetes</taxon>
        <taxon>Propionibacteriales</taxon>
        <taxon>Kribbellaceae</taxon>
        <taxon>Kribbella</taxon>
    </lineage>
</organism>
<reference evidence="2 3" key="1">
    <citation type="submission" date="2019-03" db="EMBL/GenBank/DDBJ databases">
        <title>Genomic Encyclopedia of Type Strains, Phase III (KMG-III): the genomes of soil and plant-associated and newly described type strains.</title>
        <authorList>
            <person name="Whitman W."/>
        </authorList>
    </citation>
    <scope>NUCLEOTIDE SEQUENCE [LARGE SCALE GENOMIC DNA]</scope>
    <source>
        <strain evidence="2 3">VKMAc-2574</strain>
    </source>
</reference>
<evidence type="ECO:0000256" key="1">
    <source>
        <dbReference type="SAM" id="MobiDB-lite"/>
    </source>
</evidence>
<sequence>MGGQVAEKYSYRDYTADGTYWTVRKRGKTFWVLRLKSGSQEQCDVWGGYTSPGAAASAAAQLAYGQAVDEVRDRLRVTLHGALEEIGLGAEPQQPPVAASSAPANLGAGPDD</sequence>
<proteinExistence type="predicted"/>
<accession>A0ABY2FGK4</accession>
<evidence type="ECO:0000313" key="3">
    <source>
        <dbReference type="Proteomes" id="UP000295060"/>
    </source>
</evidence>
<evidence type="ECO:0000313" key="2">
    <source>
        <dbReference type="EMBL" id="TDW90509.1"/>
    </source>
</evidence>
<dbReference type="Proteomes" id="UP000295060">
    <property type="component" value="Unassembled WGS sequence"/>
</dbReference>
<evidence type="ECO:0008006" key="4">
    <source>
        <dbReference type="Google" id="ProtNLM"/>
    </source>
</evidence>
<name>A0ABY2FGK4_9ACTN</name>
<protein>
    <recommendedName>
        <fullName evidence="4">WGR domain-containing protein</fullName>
    </recommendedName>
</protein>
<keyword evidence="3" id="KW-1185">Reference proteome</keyword>
<feature type="region of interest" description="Disordered" evidence="1">
    <location>
        <begin position="87"/>
        <end position="112"/>
    </location>
</feature>
<comment type="caution">
    <text evidence="2">The sequence shown here is derived from an EMBL/GenBank/DDBJ whole genome shotgun (WGS) entry which is preliminary data.</text>
</comment>
<gene>
    <name evidence="2" type="ORF">EV137_4327</name>
</gene>